<dbReference type="Proteomes" id="UP000192678">
    <property type="component" value="Unassembled WGS sequence"/>
</dbReference>
<dbReference type="InterPro" id="IPR000595">
    <property type="entry name" value="cNMP-bd_dom"/>
</dbReference>
<name>A0A1W2CXL3_9SPHI</name>
<dbReference type="AlphaFoldDB" id="A0A1W2CXL3"/>
<dbReference type="GO" id="GO:0016301">
    <property type="term" value="F:kinase activity"/>
    <property type="evidence" value="ECO:0007669"/>
    <property type="project" value="UniProtKB-KW"/>
</dbReference>
<dbReference type="SUPFAM" id="SSF51206">
    <property type="entry name" value="cAMP-binding domain-like"/>
    <property type="match status" value="1"/>
</dbReference>
<sequence length="207" mass="23945">MKNQMISKTTLQIFKEGLAKFVTFSDAEWIELTPYLMASSIKKKDHFVVHGKVCKHVGFVIKGSLRFYHVKDGAEITGYFCFENEFVSSYKSYLKQEPSLTCIQAMEDTELILIAYEDMQQLLAHPKLAFKMEQFGRLIAEYYICCYEDRITAFIVQSPEERYLTMLENQAGLLLRIPQHYVANFLGITPVSLSRIRKRTLRGPVTS</sequence>
<gene>
    <name evidence="2" type="ORF">SAMN04488101_10510</name>
</gene>
<accession>A0A1W2CXL3</accession>
<dbReference type="STRING" id="475255.SAMN04488101_10510"/>
<evidence type="ECO:0000259" key="1">
    <source>
        <dbReference type="Pfam" id="PF00027"/>
    </source>
</evidence>
<dbReference type="InterPro" id="IPR018490">
    <property type="entry name" value="cNMP-bd_dom_sf"/>
</dbReference>
<dbReference type="Gene3D" id="2.60.120.10">
    <property type="entry name" value="Jelly Rolls"/>
    <property type="match status" value="1"/>
</dbReference>
<dbReference type="Pfam" id="PF00027">
    <property type="entry name" value="cNMP_binding"/>
    <property type="match status" value="1"/>
</dbReference>
<keyword evidence="2" id="KW-0418">Kinase</keyword>
<evidence type="ECO:0000313" key="3">
    <source>
        <dbReference type="Proteomes" id="UP000192678"/>
    </source>
</evidence>
<dbReference type="OrthoDB" id="663011at2"/>
<protein>
    <submittedName>
        <fullName evidence="2">cAMP-binding domain of CRP or a regulatory subunit of cAMP-dependent protein kinases</fullName>
    </submittedName>
</protein>
<dbReference type="EMBL" id="FWYB01000005">
    <property type="protein sequence ID" value="SMC89642.1"/>
    <property type="molecule type" value="Genomic_DNA"/>
</dbReference>
<reference evidence="2 3" key="1">
    <citation type="submission" date="2017-04" db="EMBL/GenBank/DDBJ databases">
        <authorList>
            <person name="Afonso C.L."/>
            <person name="Miller P.J."/>
            <person name="Scott M.A."/>
            <person name="Spackman E."/>
            <person name="Goraichik I."/>
            <person name="Dimitrov K.M."/>
            <person name="Suarez D.L."/>
            <person name="Swayne D.E."/>
        </authorList>
    </citation>
    <scope>NUCLEOTIDE SEQUENCE [LARGE SCALE GENOMIC DNA]</scope>
    <source>
        <strain evidence="2 3">DSM 19625</strain>
    </source>
</reference>
<organism evidence="2 3">
    <name type="scientific">Pedobacter nyackensis</name>
    <dbReference type="NCBI Taxonomy" id="475255"/>
    <lineage>
        <taxon>Bacteria</taxon>
        <taxon>Pseudomonadati</taxon>
        <taxon>Bacteroidota</taxon>
        <taxon>Sphingobacteriia</taxon>
        <taxon>Sphingobacteriales</taxon>
        <taxon>Sphingobacteriaceae</taxon>
        <taxon>Pedobacter</taxon>
    </lineage>
</organism>
<dbReference type="InterPro" id="IPR014710">
    <property type="entry name" value="RmlC-like_jellyroll"/>
</dbReference>
<dbReference type="RefSeq" id="WP_084289366.1">
    <property type="nucleotide sequence ID" value="NZ_FWYB01000005.1"/>
</dbReference>
<proteinExistence type="predicted"/>
<keyword evidence="3" id="KW-1185">Reference proteome</keyword>
<feature type="domain" description="Cyclic nucleotide-binding" evidence="1">
    <location>
        <begin position="40"/>
        <end position="124"/>
    </location>
</feature>
<keyword evidence="2" id="KW-0808">Transferase</keyword>
<evidence type="ECO:0000313" key="2">
    <source>
        <dbReference type="EMBL" id="SMC89642.1"/>
    </source>
</evidence>
<dbReference type="CDD" id="cd00038">
    <property type="entry name" value="CAP_ED"/>
    <property type="match status" value="1"/>
</dbReference>